<dbReference type="Pfam" id="PF00400">
    <property type="entry name" value="WD40"/>
    <property type="match status" value="1"/>
</dbReference>
<evidence type="ECO:0000256" key="4">
    <source>
        <dbReference type="SAM" id="MobiDB-lite"/>
    </source>
</evidence>
<keyword evidence="1 3" id="KW-0853">WD repeat</keyword>
<proteinExistence type="predicted"/>
<evidence type="ECO:0008006" key="7">
    <source>
        <dbReference type="Google" id="ProtNLM"/>
    </source>
</evidence>
<dbReference type="InterPro" id="IPR016024">
    <property type="entry name" value="ARM-type_fold"/>
</dbReference>
<name>A0AA38FRK9_TAXCH</name>
<dbReference type="SMART" id="SM00320">
    <property type="entry name" value="WD40"/>
    <property type="match status" value="3"/>
</dbReference>
<evidence type="ECO:0000313" key="5">
    <source>
        <dbReference type="EMBL" id="KAH9308951.1"/>
    </source>
</evidence>
<dbReference type="SUPFAM" id="SSF48371">
    <property type="entry name" value="ARM repeat"/>
    <property type="match status" value="1"/>
</dbReference>
<gene>
    <name evidence="5" type="ORF">KI387_036862</name>
</gene>
<dbReference type="InterPro" id="IPR019775">
    <property type="entry name" value="WD40_repeat_CS"/>
</dbReference>
<dbReference type="EMBL" id="JAHRHJ020000007">
    <property type="protein sequence ID" value="KAH9308951.1"/>
    <property type="molecule type" value="Genomic_DNA"/>
</dbReference>
<dbReference type="PROSITE" id="PS50082">
    <property type="entry name" value="WD_REPEATS_2"/>
    <property type="match status" value="1"/>
</dbReference>
<dbReference type="SUPFAM" id="SSF50978">
    <property type="entry name" value="WD40 repeat-like"/>
    <property type="match status" value="1"/>
</dbReference>
<dbReference type="InterPro" id="IPR049916">
    <property type="entry name" value="WDR72-like"/>
</dbReference>
<dbReference type="InterPro" id="IPR036322">
    <property type="entry name" value="WD40_repeat_dom_sf"/>
</dbReference>
<protein>
    <recommendedName>
        <fullName evidence="7">WD repeat-containing protein 7</fullName>
    </recommendedName>
</protein>
<evidence type="ECO:0000256" key="2">
    <source>
        <dbReference type="ARBA" id="ARBA00022737"/>
    </source>
</evidence>
<dbReference type="InterPro" id="IPR001680">
    <property type="entry name" value="WD40_rpt"/>
</dbReference>
<dbReference type="PROSITE" id="PS00678">
    <property type="entry name" value="WD_REPEATS_1"/>
    <property type="match status" value="1"/>
</dbReference>
<dbReference type="OMA" id="AHENSDM"/>
<accession>A0AA38FRK9</accession>
<evidence type="ECO:0000313" key="6">
    <source>
        <dbReference type="Proteomes" id="UP000824469"/>
    </source>
</evidence>
<dbReference type="GO" id="GO:0005737">
    <property type="term" value="C:cytoplasm"/>
    <property type="evidence" value="ECO:0007669"/>
    <property type="project" value="TreeGrafter"/>
</dbReference>
<feature type="repeat" description="WD" evidence="3">
    <location>
        <begin position="508"/>
        <end position="530"/>
    </location>
</feature>
<feature type="compositionally biased region" description="Polar residues" evidence="4">
    <location>
        <begin position="828"/>
        <end position="842"/>
    </location>
</feature>
<dbReference type="PANTHER" id="PTHR44099:SF4">
    <property type="entry name" value="RABCONNECTIN-3B, ISOFORM A"/>
    <property type="match status" value="1"/>
</dbReference>
<keyword evidence="6" id="KW-1185">Reference proteome</keyword>
<dbReference type="PANTHER" id="PTHR44099">
    <property type="entry name" value="RABCONNECTIN-3B, ISOFORM A"/>
    <property type="match status" value="1"/>
</dbReference>
<evidence type="ECO:0000256" key="3">
    <source>
        <dbReference type="PROSITE-ProRule" id="PRU00221"/>
    </source>
</evidence>
<feature type="compositionally biased region" description="Basic and acidic residues" evidence="4">
    <location>
        <begin position="789"/>
        <end position="798"/>
    </location>
</feature>
<keyword evidence="2" id="KW-0677">Repeat</keyword>
<comment type="caution">
    <text evidence="5">The sequence shown here is derived from an EMBL/GenBank/DDBJ whole genome shotgun (WGS) entry which is preliminary data.</text>
</comment>
<feature type="non-terminal residue" evidence="5">
    <location>
        <position position="1"/>
    </location>
</feature>
<reference evidence="5 6" key="1">
    <citation type="journal article" date="2021" name="Nat. Plants">
        <title>The Taxus genome provides insights into paclitaxel biosynthesis.</title>
        <authorList>
            <person name="Xiong X."/>
            <person name="Gou J."/>
            <person name="Liao Q."/>
            <person name="Li Y."/>
            <person name="Zhou Q."/>
            <person name="Bi G."/>
            <person name="Li C."/>
            <person name="Du R."/>
            <person name="Wang X."/>
            <person name="Sun T."/>
            <person name="Guo L."/>
            <person name="Liang H."/>
            <person name="Lu P."/>
            <person name="Wu Y."/>
            <person name="Zhang Z."/>
            <person name="Ro D.K."/>
            <person name="Shang Y."/>
            <person name="Huang S."/>
            <person name="Yan J."/>
        </authorList>
    </citation>
    <scope>NUCLEOTIDE SEQUENCE [LARGE SCALE GENOMIC DNA]</scope>
    <source>
        <strain evidence="5">Ta-2019</strain>
    </source>
</reference>
<feature type="region of interest" description="Disordered" evidence="4">
    <location>
        <begin position="789"/>
        <end position="842"/>
    </location>
</feature>
<dbReference type="InterPro" id="IPR015943">
    <property type="entry name" value="WD40/YVTN_repeat-like_dom_sf"/>
</dbReference>
<dbReference type="Gene3D" id="2.130.10.10">
    <property type="entry name" value="YVTN repeat-like/Quinoprotein amine dehydrogenase"/>
    <property type="match status" value="1"/>
</dbReference>
<feature type="region of interest" description="Disordered" evidence="4">
    <location>
        <begin position="733"/>
        <end position="752"/>
    </location>
</feature>
<feature type="compositionally biased region" description="Low complexity" evidence="4">
    <location>
        <begin position="733"/>
        <end position="748"/>
    </location>
</feature>
<feature type="region of interest" description="Disordered" evidence="4">
    <location>
        <begin position="689"/>
        <end position="708"/>
    </location>
</feature>
<sequence length="1435" mass="156432">MPPWVGSPSVLSCLPSSRRYVCIACTCANAAQTQTCHASEVTEGRKVVTTTMEATVEREDNLRKMSKGAIVIVDSLNLNILQVIFHGFLSIGVVNSMVIVPDMVSERTKLVMVSDLLGRIQHFELNQENNTASEAESNLEKGDHTHVASVDSTTTNLDGARNASIAPDGRLVLLISRSRWMVKSSIEGGVLIDESCVNSLLCRKGPSGQPCLIGGTFLSKDNFKCDKLKVSETKYNLITNVIIWNNQGAAVIYAILQLGQSFYAMALFQVPPISSVFEGDLCIKFDLMQDYLIRIESVRSNFGLSVFREMHITIWSPFHASHCIQNQGDLDAHFKVGACNIVLDECRMAVMLSQCGFWGDWYADSSPRYNSEERIDSFEVELQKDVKLESDDAEYSGCLGRRTNSIDRFRGNDAKLVERSKIVTSAMILSGNFSIPFALVYGICSGEIEFIKFESLCPYISAGQDKLQNKHDPSMALQFFRGHTGPILCLAGHKMLGTPVEHSCRHVLVSGSMDCTVRVWDLESGSVLSVMHQHIAPVCQILLPAPWTDRPWANCFLTIADDACVSLSSLETLKVERMFPGHPSYPKIVAWDSVRGYIACLCMQFTTQGGHNDFLYIWDVKSGASERILRGAAAHSMFDHFLRCIHINSTTSKVLGGSTSASSLLLHSNEDSNHHLHDIVNSEEGLKSAGSKSLGRVSRPPEPVNLTAKKNEGNFEKLSSKVVQALGQGVKTASSASSFGDTSGSSASQQILKTKQQPVKGVCPFPGVSALQFNLSSLMASDLGQSPAFEKHENKNHQPDLPIDSSNTPGMESQIPGSGYRSNKDPRVTTTDSTHNPNSSEENAWLGTIEGHLLRTSLSFLHLWGADDHLDKLLIEEMNISKPELVGVAAGLPGDRGSLTLFLPGWRATFELWKSSAEFCAMRSLTMVSLAQRIIKLSRPSSAASSALAAFYTRSFVEKFPDIKPPLLELYVCFWQDPSEHVRMAARTLFHCAVARAIPSVLRCERSTTTGSSEYGGISLVGNSDLKLNSGKSSQSELADMLSWLDSYVAEDWTAMIGGVDEDANASRIIVGAALAVWYPSLVKSNLAVAVAFQLVKLVMTVNGRHSPTAAEILADGMESTWQSRIASEIPHLIGDVFLLIECLSGGVSANGGSVQNPVMAMKIRETLTGILLPSLAMADVKGFLHVVENQIWTTDSDSPVHLVSLMTLVRIIRGAPKAMVPYLDKVTNYILQTMDTSNSVLRKSCLQSAMVALREMVRVFPMVALNQSSTKLAVGDAVGDIQTLSIQVYDLQSVTKLKVLDASGPPGLPTLLTGNSAISIGGISALSFSLDGEGLVAFSQLGLMIRWWSLGGAWWEKLTRSAVPVQCTKLILVPPWAGFSPNSSRASIMGSILGCNSPDESENHERGMPDEGWTASKAHNFDLSYRLQWKSVKN</sequence>
<evidence type="ECO:0000256" key="1">
    <source>
        <dbReference type="ARBA" id="ARBA00022574"/>
    </source>
</evidence>
<organism evidence="5 6">
    <name type="scientific">Taxus chinensis</name>
    <name type="common">Chinese yew</name>
    <name type="synonym">Taxus wallichiana var. chinensis</name>
    <dbReference type="NCBI Taxonomy" id="29808"/>
    <lineage>
        <taxon>Eukaryota</taxon>
        <taxon>Viridiplantae</taxon>
        <taxon>Streptophyta</taxon>
        <taxon>Embryophyta</taxon>
        <taxon>Tracheophyta</taxon>
        <taxon>Spermatophyta</taxon>
        <taxon>Pinopsida</taxon>
        <taxon>Pinidae</taxon>
        <taxon>Conifers II</taxon>
        <taxon>Cupressales</taxon>
        <taxon>Taxaceae</taxon>
        <taxon>Taxus</taxon>
    </lineage>
</organism>
<dbReference type="Proteomes" id="UP000824469">
    <property type="component" value="Unassembled WGS sequence"/>
</dbReference>